<dbReference type="InterPro" id="IPR021508">
    <property type="entry name" value="Gp17-like"/>
</dbReference>
<evidence type="ECO:0000313" key="2">
    <source>
        <dbReference type="Proteomes" id="UP001155840"/>
    </source>
</evidence>
<reference evidence="1" key="1">
    <citation type="submission" date="2020-03" db="EMBL/GenBank/DDBJ databases">
        <title>Ferranicluibacter endophyticum gen. nov., sp. nov., a new genus isolated from Rubus ulmifolius Schott. stem.</title>
        <authorList>
            <person name="Roca-Couso R."/>
            <person name="Flores-Felix J.D."/>
            <person name="Igual J.M."/>
            <person name="Rivas R."/>
        </authorList>
    </citation>
    <scope>NUCLEOTIDE SEQUENCE</scope>
    <source>
        <strain evidence="1">CRRU44</strain>
    </source>
</reference>
<comment type="caution">
    <text evidence="1">The sequence shown here is derived from an EMBL/GenBank/DDBJ whole genome shotgun (WGS) entry which is preliminary data.</text>
</comment>
<evidence type="ECO:0000313" key="1">
    <source>
        <dbReference type="EMBL" id="NHT77552.1"/>
    </source>
</evidence>
<proteinExistence type="predicted"/>
<organism evidence="1 2">
    <name type="scientific">Ferranicluibacter rubi</name>
    <dbReference type="NCBI Taxonomy" id="2715133"/>
    <lineage>
        <taxon>Bacteria</taxon>
        <taxon>Pseudomonadati</taxon>
        <taxon>Pseudomonadota</taxon>
        <taxon>Alphaproteobacteria</taxon>
        <taxon>Hyphomicrobiales</taxon>
        <taxon>Rhizobiaceae</taxon>
        <taxon>Ferranicluibacter</taxon>
    </lineage>
</organism>
<name>A0AA44CDY5_9HYPH</name>
<dbReference type="Pfam" id="PF11367">
    <property type="entry name" value="Tail_completion_gp17"/>
    <property type="match status" value="1"/>
</dbReference>
<keyword evidence="2" id="KW-1185">Reference proteome</keyword>
<protein>
    <submittedName>
        <fullName evidence="1">DUF3168 domain-containing protein</fullName>
    </submittedName>
</protein>
<accession>A0AA44CDY5</accession>
<dbReference type="Proteomes" id="UP001155840">
    <property type="component" value="Unassembled WGS sequence"/>
</dbReference>
<gene>
    <name evidence="1" type="ORF">G8E10_17705</name>
</gene>
<dbReference type="AlphaFoldDB" id="A0AA44CDY5"/>
<sequence>MMEEALIALLLSDADLIEIVDGKVRPGRASQTDLAPFVVVQVIDKNRSYTMKGHSGLVRSRVQIDAYADTYAQAKEVSRIIEARLNGYKDTAFKAVFLEDHRDLPAADAGTVTTKFRSSLDITVHYGEPQ</sequence>
<dbReference type="EMBL" id="JAANCM010000009">
    <property type="protein sequence ID" value="NHT77552.1"/>
    <property type="molecule type" value="Genomic_DNA"/>
</dbReference>